<dbReference type="Pfam" id="PF00108">
    <property type="entry name" value="Thiolase_N"/>
    <property type="match status" value="1"/>
</dbReference>
<keyword evidence="4" id="KW-0445">Lipid transport</keyword>
<keyword evidence="10" id="KW-1185">Reference proteome</keyword>
<dbReference type="PIRSF" id="PIRSF000429">
    <property type="entry name" value="Ac-CoA_Ac_transf"/>
    <property type="match status" value="1"/>
</dbReference>
<feature type="domain" description="Thiolase C-terminal" evidence="8">
    <location>
        <begin position="250"/>
        <end position="367"/>
    </location>
</feature>
<evidence type="ECO:0000256" key="2">
    <source>
        <dbReference type="ARBA" id="ARBA00022448"/>
    </source>
</evidence>
<dbReference type="PANTHER" id="PTHR42870">
    <property type="entry name" value="ACETYL-COA C-ACETYLTRANSFERASE"/>
    <property type="match status" value="1"/>
</dbReference>
<dbReference type="InterPro" id="IPR020616">
    <property type="entry name" value="Thiolase_N"/>
</dbReference>
<dbReference type="AlphaFoldDB" id="A0A840QFJ7"/>
<protein>
    <recommendedName>
        <fullName evidence="1">propanoyl-CoA C-acyltransferase</fullName>
        <ecNumber evidence="1">2.3.1.176</ecNumber>
    </recommendedName>
    <alternativeName>
        <fullName evidence="6">Propanoyl-CoA C-acyltransferase</fullName>
    </alternativeName>
</protein>
<evidence type="ECO:0000256" key="3">
    <source>
        <dbReference type="ARBA" id="ARBA00022679"/>
    </source>
</evidence>
<evidence type="ECO:0000256" key="6">
    <source>
        <dbReference type="ARBA" id="ARBA00032316"/>
    </source>
</evidence>
<gene>
    <name evidence="9" type="ORF">BJ970_004789</name>
</gene>
<feature type="domain" description="Thiolase N-terminal" evidence="7">
    <location>
        <begin position="6"/>
        <end position="214"/>
    </location>
</feature>
<dbReference type="PANTHER" id="PTHR42870:SF1">
    <property type="entry name" value="NON-SPECIFIC LIPID-TRANSFER PROTEIN-LIKE 2"/>
    <property type="match status" value="1"/>
</dbReference>
<dbReference type="GO" id="GO:0016747">
    <property type="term" value="F:acyltransferase activity, transferring groups other than amino-acyl groups"/>
    <property type="evidence" value="ECO:0007669"/>
    <property type="project" value="InterPro"/>
</dbReference>
<evidence type="ECO:0000259" key="7">
    <source>
        <dbReference type="Pfam" id="PF00108"/>
    </source>
</evidence>
<dbReference type="Proteomes" id="UP000584374">
    <property type="component" value="Unassembled WGS sequence"/>
</dbReference>
<organism evidence="9 10">
    <name type="scientific">Saccharopolyspora phatthalungensis</name>
    <dbReference type="NCBI Taxonomy" id="664693"/>
    <lineage>
        <taxon>Bacteria</taxon>
        <taxon>Bacillati</taxon>
        <taxon>Actinomycetota</taxon>
        <taxon>Actinomycetes</taxon>
        <taxon>Pseudonocardiales</taxon>
        <taxon>Pseudonocardiaceae</taxon>
        <taxon>Saccharopolyspora</taxon>
    </lineage>
</organism>
<keyword evidence="2" id="KW-0813">Transport</keyword>
<evidence type="ECO:0000256" key="1">
    <source>
        <dbReference type="ARBA" id="ARBA00012352"/>
    </source>
</evidence>
<evidence type="ECO:0000256" key="4">
    <source>
        <dbReference type="ARBA" id="ARBA00023055"/>
    </source>
</evidence>
<dbReference type="CDD" id="cd00829">
    <property type="entry name" value="SCP-x_thiolase"/>
    <property type="match status" value="1"/>
</dbReference>
<proteinExistence type="predicted"/>
<dbReference type="EC" id="2.3.1.176" evidence="1"/>
<accession>A0A840QFJ7</accession>
<evidence type="ECO:0000259" key="8">
    <source>
        <dbReference type="Pfam" id="PF22691"/>
    </source>
</evidence>
<dbReference type="Pfam" id="PF22691">
    <property type="entry name" value="Thiolase_C_1"/>
    <property type="match status" value="1"/>
</dbReference>
<name>A0A840QFJ7_9PSEU</name>
<keyword evidence="3 9" id="KW-0808">Transferase</keyword>
<reference evidence="9 10" key="1">
    <citation type="submission" date="2020-08" db="EMBL/GenBank/DDBJ databases">
        <title>Sequencing the genomes of 1000 actinobacteria strains.</title>
        <authorList>
            <person name="Klenk H.-P."/>
        </authorList>
    </citation>
    <scope>NUCLEOTIDE SEQUENCE [LARGE SCALE GENOMIC DNA]</scope>
    <source>
        <strain evidence="9 10">DSM 45584</strain>
    </source>
</reference>
<dbReference type="InterPro" id="IPR016039">
    <property type="entry name" value="Thiolase-like"/>
</dbReference>
<dbReference type="SUPFAM" id="SSF53901">
    <property type="entry name" value="Thiolase-like"/>
    <property type="match status" value="2"/>
</dbReference>
<dbReference type="InterPro" id="IPR055140">
    <property type="entry name" value="Thiolase_C_2"/>
</dbReference>
<dbReference type="InterPro" id="IPR002155">
    <property type="entry name" value="Thiolase"/>
</dbReference>
<dbReference type="GO" id="GO:0006869">
    <property type="term" value="P:lipid transport"/>
    <property type="evidence" value="ECO:0007669"/>
    <property type="project" value="UniProtKB-KW"/>
</dbReference>
<dbReference type="PROSITE" id="PS00737">
    <property type="entry name" value="THIOLASE_2"/>
    <property type="match status" value="1"/>
</dbReference>
<evidence type="ECO:0000313" key="9">
    <source>
        <dbReference type="EMBL" id="MBB5157255.1"/>
    </source>
</evidence>
<dbReference type="RefSeq" id="WP_184728241.1">
    <property type="nucleotide sequence ID" value="NZ_JACHIW010000001.1"/>
</dbReference>
<dbReference type="Gene3D" id="3.40.47.10">
    <property type="match status" value="1"/>
</dbReference>
<dbReference type="InterPro" id="IPR020613">
    <property type="entry name" value="Thiolase_CS"/>
</dbReference>
<evidence type="ECO:0000256" key="5">
    <source>
        <dbReference type="ARBA" id="ARBA00023121"/>
    </source>
</evidence>
<comment type="caution">
    <text evidence="9">The sequence shown here is derived from an EMBL/GenBank/DDBJ whole genome shotgun (WGS) entry which is preliminary data.</text>
</comment>
<evidence type="ECO:0000313" key="10">
    <source>
        <dbReference type="Proteomes" id="UP000584374"/>
    </source>
</evidence>
<dbReference type="GO" id="GO:0008289">
    <property type="term" value="F:lipid binding"/>
    <property type="evidence" value="ECO:0007669"/>
    <property type="project" value="UniProtKB-KW"/>
</dbReference>
<keyword evidence="5" id="KW-0446">Lipid-binding</keyword>
<sequence length="381" mass="39511">MADAFVAGAGMIRFGKHPPETTLELMGARAAREAMRDAGVNPAEVEAMYAGHVFGGPVAGQRIGARIGLAGKPISNHENYCSSGATALREAWIAVSAGIYDVVLVVGVEKMTDRIKGGVQPDPGDLDAAVGFLFAAGHAISARRYMADYGATREQIAAVAVKNHAHSVMNPYAHYQKPVSLEEVLRARPIADPLGLLDCSPISDGAAAVVVASRAGLRRLGIDSAPRIAGCGLVSGTVQYGLGDLNEEDVSRRAGAEVYRIAGIGADEIDFVEMHDCFTIAEIVRLEGLGVLPRGEGARLTAAEHTSLGGKLPVNPSGGLLSRGHPVGATGVAQICEMFWQLTERAGGRQVEGANVGLAYCKGGSVSGTDGASVTTVIMTR</sequence>
<dbReference type="EMBL" id="JACHIW010000001">
    <property type="protein sequence ID" value="MBB5157255.1"/>
    <property type="molecule type" value="Genomic_DNA"/>
</dbReference>